<feature type="domain" description="C2H2-type" evidence="10">
    <location>
        <begin position="868"/>
        <end position="897"/>
    </location>
</feature>
<feature type="region of interest" description="Disordered" evidence="8">
    <location>
        <begin position="1"/>
        <end position="40"/>
    </location>
</feature>
<evidence type="ECO:0000259" key="9">
    <source>
        <dbReference type="PROSITE" id="PS50097"/>
    </source>
</evidence>
<feature type="compositionally biased region" description="Polar residues" evidence="8">
    <location>
        <begin position="659"/>
        <end position="676"/>
    </location>
</feature>
<comment type="subcellular location">
    <subcellularLocation>
        <location evidence="1">Nucleus</location>
    </subcellularLocation>
</comment>
<evidence type="ECO:0000256" key="5">
    <source>
        <dbReference type="ARBA" id="ARBA00022833"/>
    </source>
</evidence>
<dbReference type="GO" id="GO:0000981">
    <property type="term" value="F:DNA-binding transcription factor activity, RNA polymerase II-specific"/>
    <property type="evidence" value="ECO:0007669"/>
    <property type="project" value="TreeGrafter"/>
</dbReference>
<dbReference type="GO" id="GO:0008270">
    <property type="term" value="F:zinc ion binding"/>
    <property type="evidence" value="ECO:0007669"/>
    <property type="project" value="UniProtKB-KW"/>
</dbReference>
<dbReference type="PANTHER" id="PTHR24394:SF29">
    <property type="entry name" value="MYONEURIN"/>
    <property type="match status" value="1"/>
</dbReference>
<feature type="domain" description="BTB" evidence="9">
    <location>
        <begin position="123"/>
        <end position="186"/>
    </location>
</feature>
<dbReference type="InterPro" id="IPR000210">
    <property type="entry name" value="BTB/POZ_dom"/>
</dbReference>
<sequence>MEEPARAETIETLEKEPETRIAEVTSNDSDKGNLNNQPNPLECSISEIVVEESLSEGASVTDTMEKTTVGEAPGEILMQETQEETVTQTSQDTQPASRLVKVDNWGIFFLQQLHMLYLNKTDCDFNLQFHDGHKLQVHRIVLNACTEFFKNSNIEGCNVLLPVEFSYEAFNAIVNFMYTGRLEYRDDIYNNMYSIAKVLKMAVLVKLLEAQIQNQDSSAVSAFNSIAADGKTAPLFEAKVGKTTKMVKKVIANGKKSIIKPLSPNFPKSTLPGKKLPIWKKRTKPLEPTPFLTTNGILKRNILDPATPVRFEWPDNTQEPTSLLDEFQDLSYETKPLLKPNSGELKYLSAEDFDSKVNTVLKRKFTEEFSEESFEKRSRYQGTTDQIYSTDDFSNVDTEPTIKDAPQIDVTFNDYDDSSDDDNAGEMLSQSSTGPSSNLNPISGDSRPSPYLNHTPSDDRPSADPNCTPSDSRCSNDLNRTPSDSRPITPTTSTPKPILKTSGTPSSQKKVRFSLEEKENAQNIDDQNGSSIGSNKSGQIRQTNSFFNTKTGDVDSVSIVDNSGLKPVPGKPYFIEKDVASIKQACIGKSPVTEKLSVNPSSTLKNKGKVLAKKEPELRHDNAFEKKEQIMNLVPKTEATDVEHENISIEAVSVHKSNKTTLKSSESQISDQNQVSLKPDVPTGKTAPPNHARIVQEVLKKYPHLLHKNVRLKIMNPDGNKDSVMNIKINRQTSSKISKNIQSPSGKGKDSNGVVETPKKSSVKDPCKPPWLCSPCGINGKPRNFESYFLYHKHLQEIHKEKMDSRICPHCGQKFTKRNLLLYHLLTKHNVPPPRNMVFPKCDQCDYIALSESLLIKHRKSTAHQSEFECKVCCMKFKSNGALQGHMQTKLHYNEPPKLYKCLYCNDTFSRNINLKAHIRSAHMKGPPQEQVFSDAHLYDKGSMEQQGRAGSEECTLVLNSGVTLVTDATQVPLLPSSESEALNNVASGIATSIGLNDSLVNGETVILLNEGTEYFLQNSNNQGEYIVPEILSHSDQIYAFRGKDQLEQVTQLTNLCPDVPTSVSHIISEDTIVTIDDGSHHYANEYSVPLSSADQVHTRDSNQLILFTLSESDSAQKMCSSNSQTIIVTQASENLPVRPMYSGEVCPTDKIPEASFNNSINCTIPAQFGTETVVTAATGQEQNSETSLIENSSNSSGEVESSTLSIDLDRCNPDSSYAASVSNEDSFSAGSEVVTEPIAGDLGRSSCKAGAKQMEALVQDWDEFSDEEQPEEVDDDRKVSNMPCRPVFGPLETDQF</sequence>
<evidence type="ECO:0000256" key="7">
    <source>
        <dbReference type="PROSITE-ProRule" id="PRU00042"/>
    </source>
</evidence>
<dbReference type="Pfam" id="PF00096">
    <property type="entry name" value="zf-C2H2"/>
    <property type="match status" value="1"/>
</dbReference>
<keyword evidence="2" id="KW-0479">Metal-binding</keyword>
<feature type="compositionally biased region" description="Low complexity" evidence="8">
    <location>
        <begin position="1191"/>
        <end position="1203"/>
    </location>
</feature>
<evidence type="ECO:0000313" key="12">
    <source>
        <dbReference type="Proteomes" id="UP001152759"/>
    </source>
</evidence>
<keyword evidence="6" id="KW-0539">Nucleus</keyword>
<accession>A0A9P0EZD0</accession>
<dbReference type="GO" id="GO:0005634">
    <property type="term" value="C:nucleus"/>
    <property type="evidence" value="ECO:0007669"/>
    <property type="project" value="UniProtKB-SubCell"/>
</dbReference>
<feature type="region of interest" description="Disordered" evidence="8">
    <location>
        <begin position="372"/>
        <end position="540"/>
    </location>
</feature>
<feature type="compositionally biased region" description="Polar residues" evidence="8">
    <location>
        <begin position="730"/>
        <end position="745"/>
    </location>
</feature>
<dbReference type="InterPro" id="IPR036236">
    <property type="entry name" value="Znf_C2H2_sf"/>
</dbReference>
<feature type="compositionally biased region" description="Polar residues" evidence="8">
    <location>
        <begin position="465"/>
        <end position="479"/>
    </location>
</feature>
<evidence type="ECO:0000256" key="1">
    <source>
        <dbReference type="ARBA" id="ARBA00004123"/>
    </source>
</evidence>
<feature type="compositionally biased region" description="Polar residues" evidence="8">
    <location>
        <begin position="521"/>
        <end position="540"/>
    </location>
</feature>
<feature type="compositionally biased region" description="Acidic residues" evidence="8">
    <location>
        <begin position="414"/>
        <end position="424"/>
    </location>
</feature>
<proteinExistence type="predicted"/>
<keyword evidence="5" id="KW-0862">Zinc</keyword>
<evidence type="ECO:0000259" key="10">
    <source>
        <dbReference type="PROSITE" id="PS50157"/>
    </source>
</evidence>
<evidence type="ECO:0000256" key="6">
    <source>
        <dbReference type="ARBA" id="ARBA00023242"/>
    </source>
</evidence>
<name>A0A9P0EZD0_BEMTA</name>
<feature type="domain" description="C2H2-type" evidence="10">
    <location>
        <begin position="900"/>
        <end position="928"/>
    </location>
</feature>
<feature type="region of interest" description="Disordered" evidence="8">
    <location>
        <begin position="1181"/>
        <end position="1204"/>
    </location>
</feature>
<dbReference type="Proteomes" id="UP001152759">
    <property type="component" value="Chromosome 2"/>
</dbReference>
<evidence type="ECO:0000313" key="11">
    <source>
        <dbReference type="EMBL" id="CAH0385450.1"/>
    </source>
</evidence>
<evidence type="ECO:0000256" key="3">
    <source>
        <dbReference type="ARBA" id="ARBA00022737"/>
    </source>
</evidence>
<dbReference type="InterPro" id="IPR011333">
    <property type="entry name" value="SKP1/BTB/POZ_sf"/>
</dbReference>
<dbReference type="KEGG" id="btab:109030135"/>
<evidence type="ECO:0000256" key="4">
    <source>
        <dbReference type="ARBA" id="ARBA00022771"/>
    </source>
</evidence>
<dbReference type="PROSITE" id="PS00028">
    <property type="entry name" value="ZINC_FINGER_C2H2_1"/>
    <property type="match status" value="3"/>
</dbReference>
<keyword evidence="4 7" id="KW-0863">Zinc-finger</keyword>
<reference evidence="11" key="1">
    <citation type="submission" date="2021-12" db="EMBL/GenBank/DDBJ databases">
        <authorList>
            <person name="King R."/>
        </authorList>
    </citation>
    <scope>NUCLEOTIDE SEQUENCE</scope>
</reference>
<dbReference type="SMART" id="SM00355">
    <property type="entry name" value="ZnF_C2H2"/>
    <property type="match status" value="5"/>
</dbReference>
<keyword evidence="3" id="KW-0677">Repeat</keyword>
<dbReference type="SUPFAM" id="SSF57667">
    <property type="entry name" value="beta-beta-alpha zinc fingers"/>
    <property type="match status" value="1"/>
</dbReference>
<dbReference type="InterPro" id="IPR013087">
    <property type="entry name" value="Znf_C2H2_type"/>
</dbReference>
<evidence type="ECO:0000256" key="2">
    <source>
        <dbReference type="ARBA" id="ARBA00022723"/>
    </source>
</evidence>
<dbReference type="PROSITE" id="PS50097">
    <property type="entry name" value="BTB"/>
    <property type="match status" value="1"/>
</dbReference>
<dbReference type="Pfam" id="PF00651">
    <property type="entry name" value="BTB"/>
    <property type="match status" value="1"/>
</dbReference>
<gene>
    <name evidence="11" type="ORF">BEMITA_LOCUS4674</name>
</gene>
<feature type="region of interest" description="Disordered" evidence="8">
    <location>
        <begin position="730"/>
        <end position="765"/>
    </location>
</feature>
<feature type="compositionally biased region" description="Basic and acidic residues" evidence="8">
    <location>
        <begin position="1"/>
        <end position="21"/>
    </location>
</feature>
<feature type="region of interest" description="Disordered" evidence="8">
    <location>
        <begin position="659"/>
        <end position="689"/>
    </location>
</feature>
<dbReference type="PROSITE" id="PS50157">
    <property type="entry name" value="ZINC_FINGER_C2H2_2"/>
    <property type="match status" value="3"/>
</dbReference>
<protein>
    <submittedName>
        <fullName evidence="11">Uncharacterized protein</fullName>
    </submittedName>
</protein>
<dbReference type="SUPFAM" id="SSF54695">
    <property type="entry name" value="POZ domain"/>
    <property type="match status" value="1"/>
</dbReference>
<dbReference type="PANTHER" id="PTHR24394">
    <property type="entry name" value="ZINC FINGER PROTEIN"/>
    <property type="match status" value="1"/>
</dbReference>
<keyword evidence="12" id="KW-1185">Reference proteome</keyword>
<feature type="compositionally biased region" description="Polar residues" evidence="8">
    <location>
        <begin position="24"/>
        <end position="39"/>
    </location>
</feature>
<feature type="compositionally biased region" description="Polar residues" evidence="8">
    <location>
        <begin position="380"/>
        <end position="398"/>
    </location>
</feature>
<dbReference type="Gene3D" id="3.30.710.10">
    <property type="entry name" value="Potassium Channel Kv1.1, Chain A"/>
    <property type="match status" value="1"/>
</dbReference>
<dbReference type="SMART" id="SM00225">
    <property type="entry name" value="BTB"/>
    <property type="match status" value="1"/>
</dbReference>
<feature type="domain" description="C2H2-type" evidence="10">
    <location>
        <begin position="806"/>
        <end position="834"/>
    </location>
</feature>
<feature type="compositionally biased region" description="Low complexity" evidence="8">
    <location>
        <begin position="480"/>
        <end position="502"/>
    </location>
</feature>
<feature type="compositionally biased region" description="Polar residues" evidence="8">
    <location>
        <begin position="1181"/>
        <end position="1190"/>
    </location>
</feature>
<feature type="compositionally biased region" description="Polar residues" evidence="8">
    <location>
        <begin position="428"/>
        <end position="443"/>
    </location>
</feature>
<dbReference type="EMBL" id="OU963863">
    <property type="protein sequence ID" value="CAH0385450.1"/>
    <property type="molecule type" value="Genomic_DNA"/>
</dbReference>
<organism evidence="11 12">
    <name type="scientific">Bemisia tabaci</name>
    <name type="common">Sweetpotato whitefly</name>
    <name type="synonym">Aleurodes tabaci</name>
    <dbReference type="NCBI Taxonomy" id="7038"/>
    <lineage>
        <taxon>Eukaryota</taxon>
        <taxon>Metazoa</taxon>
        <taxon>Ecdysozoa</taxon>
        <taxon>Arthropoda</taxon>
        <taxon>Hexapoda</taxon>
        <taxon>Insecta</taxon>
        <taxon>Pterygota</taxon>
        <taxon>Neoptera</taxon>
        <taxon>Paraneoptera</taxon>
        <taxon>Hemiptera</taxon>
        <taxon>Sternorrhyncha</taxon>
        <taxon>Aleyrodoidea</taxon>
        <taxon>Aleyrodidae</taxon>
        <taxon>Aleyrodinae</taxon>
        <taxon>Bemisia</taxon>
    </lineage>
</organism>
<evidence type="ECO:0000256" key="8">
    <source>
        <dbReference type="SAM" id="MobiDB-lite"/>
    </source>
</evidence>
<feature type="compositionally biased region" description="Acidic residues" evidence="8">
    <location>
        <begin position="1262"/>
        <end position="1275"/>
    </location>
</feature>
<feature type="region of interest" description="Disordered" evidence="8">
    <location>
        <begin position="1262"/>
        <end position="1297"/>
    </location>
</feature>
<dbReference type="Gene3D" id="3.30.160.60">
    <property type="entry name" value="Classic Zinc Finger"/>
    <property type="match status" value="2"/>
</dbReference>